<keyword evidence="1" id="KW-0472">Membrane</keyword>
<dbReference type="EMBL" id="JAHCDA010000004">
    <property type="protein sequence ID" value="MBS7812893.1"/>
    <property type="molecule type" value="Genomic_DNA"/>
</dbReference>
<name>A0ABS5QHC6_9PROT</name>
<keyword evidence="1" id="KW-1133">Transmembrane helix</keyword>
<comment type="caution">
    <text evidence="2">The sequence shown here is derived from an EMBL/GenBank/DDBJ whole genome shotgun (WGS) entry which is preliminary data.</text>
</comment>
<organism evidence="2 3">
    <name type="scientific">Roseococcus pinisoli</name>
    <dbReference type="NCBI Taxonomy" id="2835040"/>
    <lineage>
        <taxon>Bacteria</taxon>
        <taxon>Pseudomonadati</taxon>
        <taxon>Pseudomonadota</taxon>
        <taxon>Alphaproteobacteria</taxon>
        <taxon>Acetobacterales</taxon>
        <taxon>Roseomonadaceae</taxon>
        <taxon>Roseococcus</taxon>
    </lineage>
</organism>
<proteinExistence type="predicted"/>
<keyword evidence="3" id="KW-1185">Reference proteome</keyword>
<sequence>MSRRPGWLIAWAVTAGLCAVAGLAMALTPESCNLLGRCPWTSGFGIALLSAPVIALAAIVALGMSLMAWRRRR</sequence>
<keyword evidence="1" id="KW-0812">Transmembrane</keyword>
<gene>
    <name evidence="2" type="ORF">KHU32_18235</name>
</gene>
<reference evidence="2 3" key="1">
    <citation type="submission" date="2021-05" db="EMBL/GenBank/DDBJ databases">
        <title>Roseococcus sp. XZZS9, whole genome shotgun sequencing project.</title>
        <authorList>
            <person name="Zhao G."/>
            <person name="Shen L."/>
        </authorList>
    </citation>
    <scope>NUCLEOTIDE SEQUENCE [LARGE SCALE GENOMIC DNA]</scope>
    <source>
        <strain evidence="2 3">XZZS9</strain>
    </source>
</reference>
<feature type="transmembrane region" description="Helical" evidence="1">
    <location>
        <begin position="42"/>
        <end position="69"/>
    </location>
</feature>
<evidence type="ECO:0000313" key="2">
    <source>
        <dbReference type="EMBL" id="MBS7812893.1"/>
    </source>
</evidence>
<dbReference type="Proteomes" id="UP000766336">
    <property type="component" value="Unassembled WGS sequence"/>
</dbReference>
<accession>A0ABS5QHC6</accession>
<dbReference type="RefSeq" id="WP_213671603.1">
    <property type="nucleotide sequence ID" value="NZ_JAHCDA010000004.1"/>
</dbReference>
<protein>
    <submittedName>
        <fullName evidence="2">Uncharacterized protein</fullName>
    </submittedName>
</protein>
<evidence type="ECO:0000313" key="3">
    <source>
        <dbReference type="Proteomes" id="UP000766336"/>
    </source>
</evidence>
<evidence type="ECO:0000256" key="1">
    <source>
        <dbReference type="SAM" id="Phobius"/>
    </source>
</evidence>